<dbReference type="Proteomes" id="UP000724874">
    <property type="component" value="Unassembled WGS sequence"/>
</dbReference>
<feature type="compositionally biased region" description="Polar residues" evidence="1">
    <location>
        <begin position="9"/>
        <end position="26"/>
    </location>
</feature>
<feature type="compositionally biased region" description="Low complexity" evidence="1">
    <location>
        <begin position="119"/>
        <end position="142"/>
    </location>
</feature>
<protein>
    <submittedName>
        <fullName evidence="2">Uncharacterized protein</fullName>
    </submittedName>
</protein>
<name>A0A9P5NSY1_GYMJU</name>
<reference evidence="2" key="1">
    <citation type="submission" date="2020-11" db="EMBL/GenBank/DDBJ databases">
        <authorList>
            <consortium name="DOE Joint Genome Institute"/>
            <person name="Ahrendt S."/>
            <person name="Riley R."/>
            <person name="Andreopoulos W."/>
            <person name="LaButti K."/>
            <person name="Pangilinan J."/>
            <person name="Ruiz-duenas F.J."/>
            <person name="Barrasa J.M."/>
            <person name="Sanchez-Garcia M."/>
            <person name="Camarero S."/>
            <person name="Miyauchi S."/>
            <person name="Serrano A."/>
            <person name="Linde D."/>
            <person name="Babiker R."/>
            <person name="Drula E."/>
            <person name="Ayuso-Fernandez I."/>
            <person name="Pacheco R."/>
            <person name="Padilla G."/>
            <person name="Ferreira P."/>
            <person name="Barriuso J."/>
            <person name="Kellner H."/>
            <person name="Castanera R."/>
            <person name="Alfaro M."/>
            <person name="Ramirez L."/>
            <person name="Pisabarro A.G."/>
            <person name="Kuo A."/>
            <person name="Tritt A."/>
            <person name="Lipzen A."/>
            <person name="He G."/>
            <person name="Yan M."/>
            <person name="Ng V."/>
            <person name="Cullen D."/>
            <person name="Martin F."/>
            <person name="Rosso M.-N."/>
            <person name="Henrissat B."/>
            <person name="Hibbett D."/>
            <person name="Martinez A.T."/>
            <person name="Grigoriev I.V."/>
        </authorList>
    </citation>
    <scope>NUCLEOTIDE SEQUENCE</scope>
    <source>
        <strain evidence="2">AH 44721</strain>
    </source>
</reference>
<organism evidence="2 3">
    <name type="scientific">Gymnopilus junonius</name>
    <name type="common">Spectacular rustgill mushroom</name>
    <name type="synonym">Gymnopilus spectabilis subsp. junonius</name>
    <dbReference type="NCBI Taxonomy" id="109634"/>
    <lineage>
        <taxon>Eukaryota</taxon>
        <taxon>Fungi</taxon>
        <taxon>Dikarya</taxon>
        <taxon>Basidiomycota</taxon>
        <taxon>Agaricomycotina</taxon>
        <taxon>Agaricomycetes</taxon>
        <taxon>Agaricomycetidae</taxon>
        <taxon>Agaricales</taxon>
        <taxon>Agaricineae</taxon>
        <taxon>Hymenogastraceae</taxon>
        <taxon>Gymnopilus</taxon>
    </lineage>
</organism>
<evidence type="ECO:0000256" key="1">
    <source>
        <dbReference type="SAM" id="MobiDB-lite"/>
    </source>
</evidence>
<gene>
    <name evidence="2" type="ORF">CPB84DRAFT_791477</name>
</gene>
<dbReference type="EMBL" id="JADNYJ010000031">
    <property type="protein sequence ID" value="KAF8903372.1"/>
    <property type="molecule type" value="Genomic_DNA"/>
</dbReference>
<accession>A0A9P5NSY1</accession>
<feature type="compositionally biased region" description="Polar residues" evidence="1">
    <location>
        <begin position="284"/>
        <end position="301"/>
    </location>
</feature>
<dbReference type="AlphaFoldDB" id="A0A9P5NSY1"/>
<feature type="region of interest" description="Disordered" evidence="1">
    <location>
        <begin position="1"/>
        <end position="26"/>
    </location>
</feature>
<feature type="region of interest" description="Disordered" evidence="1">
    <location>
        <begin position="119"/>
        <end position="166"/>
    </location>
</feature>
<dbReference type="OrthoDB" id="10528073at2759"/>
<evidence type="ECO:0000313" key="3">
    <source>
        <dbReference type="Proteomes" id="UP000724874"/>
    </source>
</evidence>
<keyword evidence="3" id="KW-1185">Reference proteome</keyword>
<feature type="region of interest" description="Disordered" evidence="1">
    <location>
        <begin position="253"/>
        <end position="301"/>
    </location>
</feature>
<evidence type="ECO:0000313" key="2">
    <source>
        <dbReference type="EMBL" id="KAF8903372.1"/>
    </source>
</evidence>
<sequence>MMDFFERVSTPSSAQTAETSLPPTPNSLDLTFGSKAIKPEPRSGLVINTNIPRPLIYDASTSMTSFSTGTPMMHTAIEYDPHSSMFYLNSPISPGKLFTVPDSAITAVGEDKEMISPTIWTSSSSTQMSSPSLYSDSSSSSSVAGEDLRFSRSRSPSPDSDVHWMPFPSQVQSLQAQQCQLSSSMSTQITNVFSHSRLTNTFVSHQPLDIQINTPLTTTNPNHNAPTSTSSSTNAPSSNKSTAFSRFAIKLFPRTASPTTPPNTPGAPTSNGRAAAEAPGSSFACRQTTPPTTNAPTWGHSQVAETNHGTFTFQQKGDIRPRTSVNDAQYGPSQQQLRSTRHWFMPGRFRLSPVVN</sequence>
<proteinExistence type="predicted"/>
<feature type="region of interest" description="Disordered" evidence="1">
    <location>
        <begin position="213"/>
        <end position="240"/>
    </location>
</feature>
<comment type="caution">
    <text evidence="2">The sequence shown here is derived from an EMBL/GenBank/DDBJ whole genome shotgun (WGS) entry which is preliminary data.</text>
</comment>